<comment type="caution">
    <text evidence="4">The sequence shown here is derived from an EMBL/GenBank/DDBJ whole genome shotgun (WGS) entry which is preliminary data.</text>
</comment>
<keyword evidence="2" id="KW-0812">Transmembrane</keyword>
<evidence type="ECO:0000313" key="5">
    <source>
        <dbReference type="Proteomes" id="UP000076587"/>
    </source>
</evidence>
<dbReference type="PANTHER" id="PTHR37299:SF1">
    <property type="entry name" value="STAGE 0 SPORULATION PROTEIN A HOMOLOG"/>
    <property type="match status" value="1"/>
</dbReference>
<dbReference type="InterPro" id="IPR046947">
    <property type="entry name" value="LytR-like"/>
</dbReference>
<evidence type="ECO:0000256" key="2">
    <source>
        <dbReference type="SAM" id="Phobius"/>
    </source>
</evidence>
<dbReference type="GO" id="GO:0000156">
    <property type="term" value="F:phosphorelay response regulator activity"/>
    <property type="evidence" value="ECO:0007669"/>
    <property type="project" value="InterPro"/>
</dbReference>
<keyword evidence="2" id="KW-1133">Transmembrane helix</keyword>
<evidence type="ECO:0000256" key="1">
    <source>
        <dbReference type="ARBA" id="ARBA00023012"/>
    </source>
</evidence>
<accession>A0A167CPV9</accession>
<dbReference type="Proteomes" id="UP000076587">
    <property type="component" value="Unassembled WGS sequence"/>
</dbReference>
<feature type="transmembrane region" description="Helical" evidence="2">
    <location>
        <begin position="56"/>
        <end position="75"/>
    </location>
</feature>
<dbReference type="PIRSF" id="PIRSF031767">
    <property type="entry name" value="MHYE_LytTR"/>
    <property type="match status" value="1"/>
</dbReference>
<dbReference type="PROSITE" id="PS50930">
    <property type="entry name" value="HTH_LYTTR"/>
    <property type="match status" value="1"/>
</dbReference>
<dbReference type="InterPro" id="IPR007492">
    <property type="entry name" value="LytTR_DNA-bd_dom"/>
</dbReference>
<dbReference type="PATRIC" id="fig|1365253.3.peg.2069"/>
<dbReference type="SMART" id="SM00850">
    <property type="entry name" value="LytTR"/>
    <property type="match status" value="1"/>
</dbReference>
<dbReference type="OrthoDB" id="9781059at2"/>
<protein>
    <recommendedName>
        <fullName evidence="3">HTH LytTR-type domain-containing protein</fullName>
    </recommendedName>
</protein>
<evidence type="ECO:0000259" key="3">
    <source>
        <dbReference type="PROSITE" id="PS50930"/>
    </source>
</evidence>
<sequence length="281" mass="32720">MWLEKTIKQHTALCGYIAATLYLLINNTVNALSVWTEHNRDGVSTTQLWEPFVWEYTSALSLLVLIPMLVALFQHYPINTTPPLKQVMVHIASSLVFSLCHVLLMVGLRHLAYTWMQGHYDFGDYYQEFWYEYRKDLLSYLFIFFIFHSAKWVLESSSDYEQQEVPLIQPPSQFLVKKHGEEHLIKVSEIEWYEASGNYVNLHSKGRIYPLRETLNSLSNRLATAHVTRVHRRFTVNEHKIKSVRFASSGDGIITLESGVEVNLSRRYKSDFKLALESPKT</sequence>
<dbReference type="EMBL" id="AUXT01000150">
    <property type="protein sequence ID" value="KZN47921.1"/>
    <property type="molecule type" value="Genomic_DNA"/>
</dbReference>
<keyword evidence="1" id="KW-0902">Two-component regulatory system</keyword>
<proteinExistence type="predicted"/>
<dbReference type="Gene3D" id="2.40.50.1020">
    <property type="entry name" value="LytTr DNA-binding domain"/>
    <property type="match status" value="1"/>
</dbReference>
<feature type="transmembrane region" description="Helical" evidence="2">
    <location>
        <begin position="12"/>
        <end position="36"/>
    </location>
</feature>
<dbReference type="InterPro" id="IPR012379">
    <property type="entry name" value="LytTR_MHYE"/>
</dbReference>
<feature type="transmembrane region" description="Helical" evidence="2">
    <location>
        <begin position="87"/>
        <end position="108"/>
    </location>
</feature>
<reference evidence="4 5" key="1">
    <citation type="submission" date="2013-07" db="EMBL/GenBank/DDBJ databases">
        <title>Comparative Genomic and Metabolomic Analysis of Twelve Strains of Pseudoalteromonas luteoviolacea.</title>
        <authorList>
            <person name="Vynne N.G."/>
            <person name="Mansson M."/>
            <person name="Gram L."/>
        </authorList>
    </citation>
    <scope>NUCLEOTIDE SEQUENCE [LARGE SCALE GENOMIC DNA]</scope>
    <source>
        <strain evidence="4 5">NCIMB 1942</strain>
    </source>
</reference>
<dbReference type="PANTHER" id="PTHR37299">
    <property type="entry name" value="TRANSCRIPTIONAL REGULATOR-RELATED"/>
    <property type="match status" value="1"/>
</dbReference>
<dbReference type="RefSeq" id="WP_063376799.1">
    <property type="nucleotide sequence ID" value="NZ_AUXT01000150.1"/>
</dbReference>
<keyword evidence="2" id="KW-0472">Membrane</keyword>
<dbReference type="Pfam" id="PF04397">
    <property type="entry name" value="LytTR"/>
    <property type="match status" value="1"/>
</dbReference>
<dbReference type="GO" id="GO:0003677">
    <property type="term" value="F:DNA binding"/>
    <property type="evidence" value="ECO:0007669"/>
    <property type="project" value="InterPro"/>
</dbReference>
<organism evidence="4 5">
    <name type="scientific">Pseudoalteromonas luteoviolacea NCIMB 1942</name>
    <dbReference type="NCBI Taxonomy" id="1365253"/>
    <lineage>
        <taxon>Bacteria</taxon>
        <taxon>Pseudomonadati</taxon>
        <taxon>Pseudomonadota</taxon>
        <taxon>Gammaproteobacteria</taxon>
        <taxon>Alteromonadales</taxon>
        <taxon>Pseudoalteromonadaceae</taxon>
        <taxon>Pseudoalteromonas</taxon>
    </lineage>
</organism>
<gene>
    <name evidence="4" type="ORF">N482_01395</name>
</gene>
<dbReference type="AlphaFoldDB" id="A0A167CPV9"/>
<name>A0A167CPV9_9GAMM</name>
<evidence type="ECO:0000313" key="4">
    <source>
        <dbReference type="EMBL" id="KZN47921.1"/>
    </source>
</evidence>
<feature type="domain" description="HTH LytTR-type" evidence="3">
    <location>
        <begin position="174"/>
        <end position="278"/>
    </location>
</feature>